<feature type="signal peptide" evidence="1">
    <location>
        <begin position="1"/>
        <end position="16"/>
    </location>
</feature>
<sequence length="466" mass="54124">MKKLIMLVYVLQLLTAQCTMNEVTLALIPIHKMKDHNGNISPTYISSKHAAENDNSQQKFLTTELIPQDERNLYTRKIAMLTPLKKRFQRDTENKEKIKLMSIDLSALGPLKSQDEFSDESWVSKPKSLEVDVSILGQNIQNEQLSTGSTTNFPSPLSFLPREKTVQVPETLWQPTEKDEFINRIVPHTVSNEILNDIRNDVIMFPFLQFLLAPLGIYPLLKLPSHFINNHLRNPVMKDNIFKQFNQLHINSKPDALSDFIENESVTKKMKSKSQTDLQNLSAKGNFLSNTPNVKHKDFVKKKESLVKDWGIDGYLSKVSKTAHEERKRNLKRHIQMKKHKKYDRSYRNFLLFNKWKSIKQNNIKQKKRSFGEWLEKIFLFQHRPQFITTMVGKNIPIKKNVFLSQGWGPGGGHLKANSSKNHRKMESQISITSPVKEHIQLESQHFPPINFGKHWRAGHLLGPYW</sequence>
<evidence type="ECO:0000256" key="1">
    <source>
        <dbReference type="SAM" id="SignalP"/>
    </source>
</evidence>
<dbReference type="RefSeq" id="XP_022251321.1">
    <property type="nucleotide sequence ID" value="XM_022395613.1"/>
</dbReference>
<organism evidence="2 3">
    <name type="scientific">Limulus polyphemus</name>
    <name type="common">Atlantic horseshoe crab</name>
    <dbReference type="NCBI Taxonomy" id="6850"/>
    <lineage>
        <taxon>Eukaryota</taxon>
        <taxon>Metazoa</taxon>
        <taxon>Ecdysozoa</taxon>
        <taxon>Arthropoda</taxon>
        <taxon>Chelicerata</taxon>
        <taxon>Merostomata</taxon>
        <taxon>Xiphosura</taxon>
        <taxon>Limulidae</taxon>
        <taxon>Limulus</taxon>
    </lineage>
</organism>
<dbReference type="Proteomes" id="UP000694941">
    <property type="component" value="Unplaced"/>
</dbReference>
<keyword evidence="2" id="KW-1185">Reference proteome</keyword>
<evidence type="ECO:0000313" key="3">
    <source>
        <dbReference type="RefSeq" id="XP_022251321.1"/>
    </source>
</evidence>
<keyword evidence="1" id="KW-0732">Signal</keyword>
<accession>A0ABM1T615</accession>
<gene>
    <name evidence="3" type="primary">LOC111087777</name>
</gene>
<name>A0ABM1T615_LIMPO</name>
<protein>
    <submittedName>
        <fullName evidence="3">Uncharacterized protein LOC111087777</fullName>
    </submittedName>
</protein>
<evidence type="ECO:0000313" key="2">
    <source>
        <dbReference type="Proteomes" id="UP000694941"/>
    </source>
</evidence>
<feature type="chain" id="PRO_5046726730" evidence="1">
    <location>
        <begin position="17"/>
        <end position="466"/>
    </location>
</feature>
<proteinExistence type="predicted"/>
<reference evidence="3" key="1">
    <citation type="submission" date="2025-08" db="UniProtKB">
        <authorList>
            <consortium name="RefSeq"/>
        </authorList>
    </citation>
    <scope>IDENTIFICATION</scope>
    <source>
        <tissue evidence="3">Muscle</tissue>
    </source>
</reference>
<dbReference type="GeneID" id="111087777"/>